<keyword evidence="2" id="KW-1185">Reference proteome</keyword>
<dbReference type="Proteomes" id="UP001314170">
    <property type="component" value="Unassembled WGS sequence"/>
</dbReference>
<comment type="caution">
    <text evidence="1">The sequence shown here is derived from an EMBL/GenBank/DDBJ whole genome shotgun (WGS) entry which is preliminary data.</text>
</comment>
<dbReference type="InterPro" id="IPR014848">
    <property type="entry name" value="Rgp1"/>
</dbReference>
<dbReference type="EMBL" id="CAWUPB010001108">
    <property type="protein sequence ID" value="CAK7337973.1"/>
    <property type="molecule type" value="Genomic_DNA"/>
</dbReference>
<gene>
    <name evidence="1" type="ORF">DCAF_LOCUS13014</name>
</gene>
<accession>A0AAV1RQK5</accession>
<evidence type="ECO:0000313" key="2">
    <source>
        <dbReference type="Proteomes" id="UP001314170"/>
    </source>
</evidence>
<dbReference type="PANTHER" id="PTHR12507">
    <property type="entry name" value="REDUCED GROWTH PHENOTYPE 1 RGP1, YEAST -RELATED"/>
    <property type="match status" value="1"/>
</dbReference>
<protein>
    <submittedName>
        <fullName evidence="1">Uncharacterized protein</fullName>
    </submittedName>
</protein>
<name>A0AAV1RQK5_9ROSI</name>
<sequence>MKEKSSGNSIHQYLDANVGFFGSGSSNKVNKSLDGRKDELVPTLKVQTDKDVYRPGDSVLITIEISNPKDGASEDVMSSLLIEKLGFEIRGIQKLDSQWFATQKPLPGSKQRRGLYCVSVRVV</sequence>
<organism evidence="1 2">
    <name type="scientific">Dovyalis caffra</name>
    <dbReference type="NCBI Taxonomy" id="77055"/>
    <lineage>
        <taxon>Eukaryota</taxon>
        <taxon>Viridiplantae</taxon>
        <taxon>Streptophyta</taxon>
        <taxon>Embryophyta</taxon>
        <taxon>Tracheophyta</taxon>
        <taxon>Spermatophyta</taxon>
        <taxon>Magnoliopsida</taxon>
        <taxon>eudicotyledons</taxon>
        <taxon>Gunneridae</taxon>
        <taxon>Pentapetalae</taxon>
        <taxon>rosids</taxon>
        <taxon>fabids</taxon>
        <taxon>Malpighiales</taxon>
        <taxon>Salicaceae</taxon>
        <taxon>Flacourtieae</taxon>
        <taxon>Dovyalis</taxon>
    </lineage>
</organism>
<evidence type="ECO:0000313" key="1">
    <source>
        <dbReference type="EMBL" id="CAK7337973.1"/>
    </source>
</evidence>
<reference evidence="1 2" key="1">
    <citation type="submission" date="2024-01" db="EMBL/GenBank/DDBJ databases">
        <authorList>
            <person name="Waweru B."/>
        </authorList>
    </citation>
    <scope>NUCLEOTIDE SEQUENCE [LARGE SCALE GENOMIC DNA]</scope>
</reference>
<proteinExistence type="predicted"/>
<dbReference type="AlphaFoldDB" id="A0AAV1RQK5"/>